<organism evidence="1 2">
    <name type="scientific">Sphingomonas longa</name>
    <dbReference type="NCBI Taxonomy" id="2778730"/>
    <lineage>
        <taxon>Bacteria</taxon>
        <taxon>Pseudomonadati</taxon>
        <taxon>Pseudomonadota</taxon>
        <taxon>Alphaproteobacteria</taxon>
        <taxon>Sphingomonadales</taxon>
        <taxon>Sphingomonadaceae</taxon>
        <taxon>Sphingomonas</taxon>
    </lineage>
</organism>
<reference evidence="1 2" key="1">
    <citation type="submission" date="2020-12" db="EMBL/GenBank/DDBJ databases">
        <title>Sphingomonas sp.</title>
        <authorList>
            <person name="Kim M.K."/>
        </authorList>
    </citation>
    <scope>NUCLEOTIDE SEQUENCE [LARGE SCALE GENOMIC DNA]</scope>
    <source>
        <strain evidence="1 2">BT552</strain>
    </source>
</reference>
<evidence type="ECO:0000313" key="2">
    <source>
        <dbReference type="Proteomes" id="UP000763641"/>
    </source>
</evidence>
<keyword evidence="2" id="KW-1185">Reference proteome</keyword>
<dbReference type="RefSeq" id="WP_204198303.1">
    <property type="nucleotide sequence ID" value="NZ_JAFEMC010000002.1"/>
</dbReference>
<name>A0ABS2D624_9SPHN</name>
<evidence type="ECO:0000313" key="1">
    <source>
        <dbReference type="EMBL" id="MBM6576369.1"/>
    </source>
</evidence>
<proteinExistence type="predicted"/>
<accession>A0ABS2D624</accession>
<gene>
    <name evidence="1" type="ORF">ILT43_08285</name>
</gene>
<sequence>MFARVRANAEKACFEAGDLFEIMQVIAMAERVAAVGLEDVLTRHAVQFPLRVLCDGDIEDAAGIAVLQVDPNCERDDDQVTEITDVVVAALNACAGFGPLPIAADIIPESTNATPAK</sequence>
<dbReference type="Proteomes" id="UP000763641">
    <property type="component" value="Unassembled WGS sequence"/>
</dbReference>
<comment type="caution">
    <text evidence="1">The sequence shown here is derived from an EMBL/GenBank/DDBJ whole genome shotgun (WGS) entry which is preliminary data.</text>
</comment>
<protein>
    <submittedName>
        <fullName evidence="1">Uncharacterized protein</fullName>
    </submittedName>
</protein>
<dbReference type="EMBL" id="JAFEMC010000002">
    <property type="protein sequence ID" value="MBM6576369.1"/>
    <property type="molecule type" value="Genomic_DNA"/>
</dbReference>